<keyword evidence="8" id="KW-0256">Endoplasmic reticulum</keyword>
<keyword evidence="18" id="KW-1185">Reference proteome</keyword>
<organism evidence="17 18">
    <name type="scientific">Microctonus hyperodae</name>
    <name type="common">Parasitoid wasp</name>
    <dbReference type="NCBI Taxonomy" id="165561"/>
    <lineage>
        <taxon>Eukaryota</taxon>
        <taxon>Metazoa</taxon>
        <taxon>Ecdysozoa</taxon>
        <taxon>Arthropoda</taxon>
        <taxon>Hexapoda</taxon>
        <taxon>Insecta</taxon>
        <taxon>Pterygota</taxon>
        <taxon>Neoptera</taxon>
        <taxon>Endopterygota</taxon>
        <taxon>Hymenoptera</taxon>
        <taxon>Apocrita</taxon>
        <taxon>Ichneumonoidea</taxon>
        <taxon>Braconidae</taxon>
        <taxon>Euphorinae</taxon>
        <taxon>Microctonus</taxon>
    </lineage>
</organism>
<evidence type="ECO:0000256" key="5">
    <source>
        <dbReference type="ARBA" id="ARBA00010617"/>
    </source>
</evidence>
<keyword evidence="9" id="KW-0492">Microsome</keyword>
<dbReference type="GO" id="GO:0005789">
    <property type="term" value="C:endoplasmic reticulum membrane"/>
    <property type="evidence" value="ECO:0007669"/>
    <property type="project" value="UniProtKB-SubCell"/>
</dbReference>
<comment type="subcellular location">
    <subcellularLocation>
        <location evidence="4">Endoplasmic reticulum membrane</location>
        <topology evidence="4">Peripheral membrane protein</topology>
    </subcellularLocation>
    <subcellularLocation>
        <location evidence="3">Microsome membrane</location>
        <topology evidence="3">Peripheral membrane protein</topology>
    </subcellularLocation>
</comment>
<evidence type="ECO:0000256" key="7">
    <source>
        <dbReference type="ARBA" id="ARBA00022723"/>
    </source>
</evidence>
<evidence type="ECO:0000256" key="6">
    <source>
        <dbReference type="ARBA" id="ARBA00022617"/>
    </source>
</evidence>
<dbReference type="PRINTS" id="PR00463">
    <property type="entry name" value="EP450I"/>
</dbReference>
<keyword evidence="11 14" id="KW-0408">Iron</keyword>
<keyword evidence="16" id="KW-1133">Transmembrane helix</keyword>
<keyword evidence="13 16" id="KW-0472">Membrane</keyword>
<sequence>MINLLYVIITCLIAVIIVNYRRQLSNTPPGPYPWPVIGNLRLLRRLCKKFGGQHHAFLQLTKEYNSDVINLYLGNSNVIVVNGYDAIQKILRDENYDARPWNEFTKIRNMGLRKGITMTDGPEWKEMRAWLVRSLKNLGFGGEEMSNRIKDELEIILEKLRSQNAQVIQMKPIIAPAVINVIWSLATGSRIVEESRLRYFLNLMERRAKAFDIAGGILSIFPWIRHIAPETSGFKLLTTINKEFKEFLMETIDEHKKNYAKGKEIDLIDMFLAEMYYGKGPAAGFTEDQLLMILIDLFIAGLQTTAVTLDFLFLFMTVHQDVQCKLQKELDSIISKTSLPQLSDRFRLPFTEAVMTESQRLRLVVPIIGPRRAVNNSTLNGYKIPKNSCILMNIYSIHTDSNNFDNPMCFKPERYLKNNAFIPDKKLIFFGGGHRRCPGEIVAKSAIFLIFSGVMRHFQLLPGDNDIPDLEPQPGLTISPKPYHVLLVERTN</sequence>
<feature type="transmembrane region" description="Helical" evidence="16">
    <location>
        <begin position="6"/>
        <end position="22"/>
    </location>
</feature>
<name>A0AA39G3R8_MICHY</name>
<feature type="binding site" description="axial binding residue" evidence="14">
    <location>
        <position position="437"/>
    </location>
    <ligand>
        <name>heme</name>
        <dbReference type="ChEBI" id="CHEBI:30413"/>
    </ligand>
    <ligandPart>
        <name>Fe</name>
        <dbReference type="ChEBI" id="CHEBI:18248"/>
    </ligandPart>
</feature>
<comment type="function">
    <text evidence="2">May be involved in the metabolism of insect hormones and in the breakdown of synthetic insecticides.</text>
</comment>
<comment type="cofactor">
    <cofactor evidence="1 14">
        <name>heme</name>
        <dbReference type="ChEBI" id="CHEBI:30413"/>
    </cofactor>
</comment>
<evidence type="ECO:0000256" key="11">
    <source>
        <dbReference type="ARBA" id="ARBA00023004"/>
    </source>
</evidence>
<dbReference type="PROSITE" id="PS00086">
    <property type="entry name" value="CYTOCHROME_P450"/>
    <property type="match status" value="1"/>
</dbReference>
<dbReference type="Pfam" id="PF00067">
    <property type="entry name" value="p450"/>
    <property type="match status" value="1"/>
</dbReference>
<dbReference type="InterPro" id="IPR017972">
    <property type="entry name" value="Cyt_P450_CS"/>
</dbReference>
<evidence type="ECO:0000256" key="3">
    <source>
        <dbReference type="ARBA" id="ARBA00004174"/>
    </source>
</evidence>
<evidence type="ECO:0000256" key="14">
    <source>
        <dbReference type="PIRSR" id="PIRSR602401-1"/>
    </source>
</evidence>
<dbReference type="InterPro" id="IPR050182">
    <property type="entry name" value="Cytochrome_P450_fam2"/>
</dbReference>
<evidence type="ECO:0000313" key="17">
    <source>
        <dbReference type="EMBL" id="KAK0180990.1"/>
    </source>
</evidence>
<dbReference type="Gene3D" id="1.10.630.10">
    <property type="entry name" value="Cytochrome P450"/>
    <property type="match status" value="1"/>
</dbReference>
<dbReference type="GO" id="GO:0008395">
    <property type="term" value="F:steroid hydroxylase activity"/>
    <property type="evidence" value="ECO:0007669"/>
    <property type="project" value="TreeGrafter"/>
</dbReference>
<evidence type="ECO:0000256" key="4">
    <source>
        <dbReference type="ARBA" id="ARBA00004406"/>
    </source>
</evidence>
<reference evidence="17" key="2">
    <citation type="submission" date="2023-03" db="EMBL/GenBank/DDBJ databases">
        <authorList>
            <person name="Inwood S.N."/>
            <person name="Skelly J.G."/>
            <person name="Guhlin J."/>
            <person name="Harrop T.W.R."/>
            <person name="Goldson S.G."/>
            <person name="Dearden P.K."/>
        </authorList>
    </citation>
    <scope>NUCLEOTIDE SEQUENCE</scope>
    <source>
        <strain evidence="17">Lincoln</strain>
        <tissue evidence="17">Whole body</tissue>
    </source>
</reference>
<evidence type="ECO:0000256" key="8">
    <source>
        <dbReference type="ARBA" id="ARBA00022824"/>
    </source>
</evidence>
<dbReference type="InterPro" id="IPR001128">
    <property type="entry name" value="Cyt_P450"/>
</dbReference>
<keyword evidence="6 14" id="KW-0349">Heme</keyword>
<evidence type="ECO:0000256" key="2">
    <source>
        <dbReference type="ARBA" id="ARBA00003690"/>
    </source>
</evidence>
<accession>A0AA39G3R8</accession>
<evidence type="ECO:0000313" key="18">
    <source>
        <dbReference type="Proteomes" id="UP001168972"/>
    </source>
</evidence>
<dbReference type="Proteomes" id="UP001168972">
    <property type="component" value="Unassembled WGS sequence"/>
</dbReference>
<evidence type="ECO:0000256" key="12">
    <source>
        <dbReference type="ARBA" id="ARBA00023033"/>
    </source>
</evidence>
<evidence type="ECO:0000256" key="16">
    <source>
        <dbReference type="SAM" id="Phobius"/>
    </source>
</evidence>
<keyword evidence="10 15" id="KW-0560">Oxidoreductase</keyword>
<dbReference type="GO" id="GO:0016712">
    <property type="term" value="F:oxidoreductase activity, acting on paired donors, with incorporation or reduction of molecular oxygen, reduced flavin or flavoprotein as one donor, and incorporation of one atom of oxygen"/>
    <property type="evidence" value="ECO:0007669"/>
    <property type="project" value="TreeGrafter"/>
</dbReference>
<evidence type="ECO:0000256" key="13">
    <source>
        <dbReference type="ARBA" id="ARBA00023136"/>
    </source>
</evidence>
<keyword evidence="16" id="KW-0812">Transmembrane</keyword>
<dbReference type="PRINTS" id="PR00385">
    <property type="entry name" value="P450"/>
</dbReference>
<protein>
    <recommendedName>
        <fullName evidence="19">Cytochrome P450</fullName>
    </recommendedName>
</protein>
<comment type="caution">
    <text evidence="17">The sequence shown here is derived from an EMBL/GenBank/DDBJ whole genome shotgun (WGS) entry which is preliminary data.</text>
</comment>
<evidence type="ECO:0000256" key="15">
    <source>
        <dbReference type="RuleBase" id="RU000461"/>
    </source>
</evidence>
<dbReference type="GO" id="GO:0006082">
    <property type="term" value="P:organic acid metabolic process"/>
    <property type="evidence" value="ECO:0007669"/>
    <property type="project" value="TreeGrafter"/>
</dbReference>
<dbReference type="InterPro" id="IPR002401">
    <property type="entry name" value="Cyt_P450_E_grp-I"/>
</dbReference>
<dbReference type="GO" id="GO:0020037">
    <property type="term" value="F:heme binding"/>
    <property type="evidence" value="ECO:0007669"/>
    <property type="project" value="InterPro"/>
</dbReference>
<dbReference type="FunFam" id="1.10.630.10:FF:000238">
    <property type="entry name" value="Cytochrome P450 2A6"/>
    <property type="match status" value="1"/>
</dbReference>
<keyword evidence="7 14" id="KW-0479">Metal-binding</keyword>
<evidence type="ECO:0000256" key="1">
    <source>
        <dbReference type="ARBA" id="ARBA00001971"/>
    </source>
</evidence>
<reference evidence="17" key="1">
    <citation type="journal article" date="2023" name="bioRxiv">
        <title>Scaffold-level genome assemblies of two parasitoid biocontrol wasps reveal the parthenogenesis mechanism and an associated novel virus.</title>
        <authorList>
            <person name="Inwood S."/>
            <person name="Skelly J."/>
            <person name="Guhlin J."/>
            <person name="Harrop T."/>
            <person name="Goldson S."/>
            <person name="Dearden P."/>
        </authorList>
    </citation>
    <scope>NUCLEOTIDE SEQUENCE</scope>
    <source>
        <strain evidence="17">Lincoln</strain>
        <tissue evidence="17">Whole body</tissue>
    </source>
</reference>
<dbReference type="GO" id="GO:0005506">
    <property type="term" value="F:iron ion binding"/>
    <property type="evidence" value="ECO:0007669"/>
    <property type="project" value="InterPro"/>
</dbReference>
<dbReference type="EMBL" id="JAQQBR010000002">
    <property type="protein sequence ID" value="KAK0180990.1"/>
    <property type="molecule type" value="Genomic_DNA"/>
</dbReference>
<dbReference type="PANTHER" id="PTHR24300:SF376">
    <property type="entry name" value="CYTOCHROME P450 15A1"/>
    <property type="match status" value="1"/>
</dbReference>
<dbReference type="AlphaFoldDB" id="A0AA39G3R8"/>
<evidence type="ECO:0000256" key="10">
    <source>
        <dbReference type="ARBA" id="ARBA00023002"/>
    </source>
</evidence>
<dbReference type="InterPro" id="IPR036396">
    <property type="entry name" value="Cyt_P450_sf"/>
</dbReference>
<evidence type="ECO:0008006" key="19">
    <source>
        <dbReference type="Google" id="ProtNLM"/>
    </source>
</evidence>
<dbReference type="SUPFAM" id="SSF48264">
    <property type="entry name" value="Cytochrome P450"/>
    <property type="match status" value="1"/>
</dbReference>
<gene>
    <name evidence="17" type="ORF">PV327_003314</name>
</gene>
<comment type="similarity">
    <text evidence="5 15">Belongs to the cytochrome P450 family.</text>
</comment>
<evidence type="ECO:0000256" key="9">
    <source>
        <dbReference type="ARBA" id="ARBA00022848"/>
    </source>
</evidence>
<keyword evidence="12 15" id="KW-0503">Monooxygenase</keyword>
<proteinExistence type="inferred from homology"/>
<dbReference type="PANTHER" id="PTHR24300">
    <property type="entry name" value="CYTOCHROME P450 508A4-RELATED"/>
    <property type="match status" value="1"/>
</dbReference>
<dbReference type="GO" id="GO:0006805">
    <property type="term" value="P:xenobiotic metabolic process"/>
    <property type="evidence" value="ECO:0007669"/>
    <property type="project" value="TreeGrafter"/>
</dbReference>